<dbReference type="Proteomes" id="UP000327294">
    <property type="component" value="Chromosome"/>
</dbReference>
<accession>A0A5P8JYG2</accession>
<reference evidence="2 3" key="1">
    <citation type="submission" date="2019-10" db="EMBL/GenBank/DDBJ databases">
        <title>Streptomyces sp. strain GY16 isolated from leaves of Broussonetia papyrifera.</title>
        <authorList>
            <person name="Mo P."/>
        </authorList>
    </citation>
    <scope>NUCLEOTIDE SEQUENCE [LARGE SCALE GENOMIC DNA]</scope>
    <source>
        <strain evidence="2 3">GY16</strain>
    </source>
</reference>
<evidence type="ECO:0000256" key="1">
    <source>
        <dbReference type="SAM" id="Phobius"/>
    </source>
</evidence>
<dbReference type="KEGG" id="sphv:F9278_04405"/>
<feature type="transmembrane region" description="Helical" evidence="1">
    <location>
        <begin position="485"/>
        <end position="516"/>
    </location>
</feature>
<name>A0A5P8JYG2_9ACTN</name>
<gene>
    <name evidence="2" type="ORF">F9278_04405</name>
</gene>
<keyword evidence="3" id="KW-1185">Reference proteome</keyword>
<evidence type="ECO:0000313" key="3">
    <source>
        <dbReference type="Proteomes" id="UP000327294"/>
    </source>
</evidence>
<organism evidence="2 3">
    <name type="scientific">Streptomyces phaeolivaceus</name>
    <dbReference type="NCBI Taxonomy" id="2653200"/>
    <lineage>
        <taxon>Bacteria</taxon>
        <taxon>Bacillati</taxon>
        <taxon>Actinomycetota</taxon>
        <taxon>Actinomycetes</taxon>
        <taxon>Kitasatosporales</taxon>
        <taxon>Streptomycetaceae</taxon>
        <taxon>Streptomyces</taxon>
    </lineage>
</organism>
<sequence length="594" mass="66535">MSEINLGPIVNSINNLERQLQRSVRSLGGQIEQVDGEVREVRAVSAKTQDRLEVLYEKFLEHVGRTERIAAAQRAEMRIVGINDEIEHKYGHHKVVRRSATGILQAFDTGLVQEETVRQVSEELMIQTPRYWLAPALVGLAAWAGDDEALCARAVEEAFRRSTSKTSLFFALILRRQGRQEASVRWLRHYLEGQDPRVLGREFQVILECVSQGAFGPQGRQLLTRTLDDWRQRLLDDETVRAAQAGRWRQEIDSLRAPSAEDDFPRLAAVCPQWPVLDDVLARARAHEALLDRFRTLMESEILPAHNLEDTVDDILDNLVRNSDEEELPLQRALLLNQAIVRHEGDEEAARQEADMRSEALEETRNYLSVQSVAALDPTAVGASPAAQRLAVASCQEWFAQAHAGFSRDYRAAVPPKIEISLRNTYGVSHGTERFKLTTWTKPLTDDLPDLEASLTRHWTAYVEMYVKSLAYNHTSQLALLGATVAAILMVFLGVHVGFAFLAAIAVGGIWGIVLYNRAEAARTAQEQARELLGRHMQDALGRLRGAHAELTDWQQQYWAADFVEAEARTFIASLNTATQAPSPFEGRVVGAGD</sequence>
<keyword evidence="1" id="KW-0812">Transmembrane</keyword>
<evidence type="ECO:0000313" key="2">
    <source>
        <dbReference type="EMBL" id="QFQ95552.1"/>
    </source>
</evidence>
<dbReference type="AlphaFoldDB" id="A0A5P8JYG2"/>
<keyword evidence="1" id="KW-0472">Membrane</keyword>
<protein>
    <submittedName>
        <fullName evidence="2">Uncharacterized protein</fullName>
    </submittedName>
</protein>
<dbReference type="RefSeq" id="WP_152167085.1">
    <property type="nucleotide sequence ID" value="NZ_CP045096.1"/>
</dbReference>
<dbReference type="EMBL" id="CP045096">
    <property type="protein sequence ID" value="QFQ95552.1"/>
    <property type="molecule type" value="Genomic_DNA"/>
</dbReference>
<keyword evidence="1" id="KW-1133">Transmembrane helix</keyword>
<proteinExistence type="predicted"/>